<evidence type="ECO:0000256" key="5">
    <source>
        <dbReference type="RuleBase" id="RU000499"/>
    </source>
</evidence>
<proteinExistence type="inferred from homology"/>
<evidence type="ECO:0000256" key="3">
    <source>
        <dbReference type="ARBA" id="ARBA00023002"/>
    </source>
</evidence>
<evidence type="ECO:0000256" key="4">
    <source>
        <dbReference type="PIRSR" id="PIRSR000303-1"/>
    </source>
</evidence>
<name>A0A927C1B7_9GAMM</name>
<dbReference type="PROSITE" id="PS51355">
    <property type="entry name" value="GLUTATHIONE_PEROXID_3"/>
    <property type="match status" value="1"/>
</dbReference>
<dbReference type="RefSeq" id="WP_190764230.1">
    <property type="nucleotide sequence ID" value="NZ_JACXLD010000003.1"/>
</dbReference>
<feature type="signal peptide" evidence="6">
    <location>
        <begin position="1"/>
        <end position="29"/>
    </location>
</feature>
<comment type="caution">
    <text evidence="7">The sequence shown here is derived from an EMBL/GenBank/DDBJ whole genome shotgun (WGS) entry which is preliminary data.</text>
</comment>
<comment type="similarity">
    <text evidence="1 5">Belongs to the glutathione peroxidase family.</text>
</comment>
<organism evidence="7 8">
    <name type="scientific">Spongiibacter pelagi</name>
    <dbReference type="NCBI Taxonomy" id="2760804"/>
    <lineage>
        <taxon>Bacteria</taxon>
        <taxon>Pseudomonadati</taxon>
        <taxon>Pseudomonadota</taxon>
        <taxon>Gammaproteobacteria</taxon>
        <taxon>Cellvibrionales</taxon>
        <taxon>Spongiibacteraceae</taxon>
        <taxon>Spongiibacter</taxon>
    </lineage>
</organism>
<dbReference type="Pfam" id="PF00255">
    <property type="entry name" value="GSHPx"/>
    <property type="match status" value="1"/>
</dbReference>
<dbReference type="PRINTS" id="PR01011">
    <property type="entry name" value="GLUTPROXDASE"/>
</dbReference>
<evidence type="ECO:0000256" key="1">
    <source>
        <dbReference type="ARBA" id="ARBA00006926"/>
    </source>
</evidence>
<dbReference type="GO" id="GO:0034599">
    <property type="term" value="P:cellular response to oxidative stress"/>
    <property type="evidence" value="ECO:0007669"/>
    <property type="project" value="TreeGrafter"/>
</dbReference>
<evidence type="ECO:0000256" key="2">
    <source>
        <dbReference type="ARBA" id="ARBA00022559"/>
    </source>
</evidence>
<dbReference type="AlphaFoldDB" id="A0A927C1B7"/>
<dbReference type="PANTHER" id="PTHR11592">
    <property type="entry name" value="GLUTATHIONE PEROXIDASE"/>
    <property type="match status" value="1"/>
</dbReference>
<dbReference type="EMBL" id="JACXLD010000003">
    <property type="protein sequence ID" value="MBD2858924.1"/>
    <property type="molecule type" value="Genomic_DNA"/>
</dbReference>
<sequence>MMMSIIRHLHKTALAALILLVSAHLPAFAATGAAAESSEWQCPESLQQTLPTLEAGKLQLCDTVKSAKAVMIVNTASMCGFTPQFEGLEALYQEYKDQGLLILGVPTGDFNDQEYEDSAKTAKVCHANYGVTFPVFRKGCIRCDDPQPLLALGQEASDTRAKWNFYKFLLNTKTGEAEAFSSMTKPESKKIKKAIEKILAQ</sequence>
<feature type="chain" id="PRO_5037128345" description="Glutathione peroxidase" evidence="6">
    <location>
        <begin position="30"/>
        <end position="201"/>
    </location>
</feature>
<protein>
    <recommendedName>
        <fullName evidence="5">Glutathione peroxidase</fullName>
    </recommendedName>
</protein>
<keyword evidence="6" id="KW-0732">Signal</keyword>
<dbReference type="SUPFAM" id="SSF52833">
    <property type="entry name" value="Thioredoxin-like"/>
    <property type="match status" value="1"/>
</dbReference>
<dbReference type="InterPro" id="IPR036249">
    <property type="entry name" value="Thioredoxin-like_sf"/>
</dbReference>
<keyword evidence="3 5" id="KW-0560">Oxidoreductase</keyword>
<gene>
    <name evidence="7" type="ORF">IB286_07845</name>
</gene>
<keyword evidence="2 5" id="KW-0575">Peroxidase</keyword>
<feature type="active site" evidence="4">
    <location>
        <position position="79"/>
    </location>
</feature>
<dbReference type="PIRSF" id="PIRSF000303">
    <property type="entry name" value="Glutathion_perox"/>
    <property type="match status" value="1"/>
</dbReference>
<dbReference type="Proteomes" id="UP000610558">
    <property type="component" value="Unassembled WGS sequence"/>
</dbReference>
<dbReference type="InterPro" id="IPR000889">
    <property type="entry name" value="Glutathione_peroxidase"/>
</dbReference>
<evidence type="ECO:0000256" key="6">
    <source>
        <dbReference type="SAM" id="SignalP"/>
    </source>
</evidence>
<evidence type="ECO:0000313" key="8">
    <source>
        <dbReference type="Proteomes" id="UP000610558"/>
    </source>
</evidence>
<keyword evidence="8" id="KW-1185">Reference proteome</keyword>
<evidence type="ECO:0000313" key="7">
    <source>
        <dbReference type="EMBL" id="MBD2858924.1"/>
    </source>
</evidence>
<dbReference type="GO" id="GO:0004601">
    <property type="term" value="F:peroxidase activity"/>
    <property type="evidence" value="ECO:0007669"/>
    <property type="project" value="UniProtKB-KW"/>
</dbReference>
<dbReference type="Gene3D" id="3.40.30.10">
    <property type="entry name" value="Glutaredoxin"/>
    <property type="match status" value="1"/>
</dbReference>
<accession>A0A927C1B7</accession>
<reference evidence="7" key="1">
    <citation type="submission" date="2020-09" db="EMBL/GenBank/DDBJ databases">
        <authorList>
            <person name="Yoon J.-W."/>
        </authorList>
    </citation>
    <scope>NUCLEOTIDE SEQUENCE</scope>
    <source>
        <strain evidence="7">KMU-158</strain>
    </source>
</reference>
<dbReference type="PANTHER" id="PTHR11592:SF44">
    <property type="entry name" value="GLUTATHIONE PEROXIDASE"/>
    <property type="match status" value="1"/>
</dbReference>